<evidence type="ECO:0000313" key="1">
    <source>
        <dbReference type="EMBL" id="GIY16137.1"/>
    </source>
</evidence>
<organism evidence="1 2">
    <name type="scientific">Caerostris extrusa</name>
    <name type="common">Bark spider</name>
    <name type="synonym">Caerostris bankana</name>
    <dbReference type="NCBI Taxonomy" id="172846"/>
    <lineage>
        <taxon>Eukaryota</taxon>
        <taxon>Metazoa</taxon>
        <taxon>Ecdysozoa</taxon>
        <taxon>Arthropoda</taxon>
        <taxon>Chelicerata</taxon>
        <taxon>Arachnida</taxon>
        <taxon>Araneae</taxon>
        <taxon>Araneomorphae</taxon>
        <taxon>Entelegynae</taxon>
        <taxon>Araneoidea</taxon>
        <taxon>Araneidae</taxon>
        <taxon>Caerostris</taxon>
    </lineage>
</organism>
<dbReference type="AlphaFoldDB" id="A0AAV4R7H6"/>
<name>A0AAV4R7H6_CAEEX</name>
<dbReference type="EMBL" id="BPLR01007334">
    <property type="protein sequence ID" value="GIY16137.1"/>
    <property type="molecule type" value="Genomic_DNA"/>
</dbReference>
<gene>
    <name evidence="1" type="ORF">CEXT_761161</name>
</gene>
<accession>A0AAV4R7H6</accession>
<protein>
    <submittedName>
        <fullName evidence="1">Uncharacterized protein</fullName>
    </submittedName>
</protein>
<proteinExistence type="predicted"/>
<dbReference type="Proteomes" id="UP001054945">
    <property type="component" value="Unassembled WGS sequence"/>
</dbReference>
<reference evidence="1 2" key="1">
    <citation type="submission" date="2021-06" db="EMBL/GenBank/DDBJ databases">
        <title>Caerostris extrusa draft genome.</title>
        <authorList>
            <person name="Kono N."/>
            <person name="Arakawa K."/>
        </authorList>
    </citation>
    <scope>NUCLEOTIDE SEQUENCE [LARGE SCALE GENOMIC DNA]</scope>
</reference>
<keyword evidence="2" id="KW-1185">Reference proteome</keyword>
<comment type="caution">
    <text evidence="1">The sequence shown here is derived from an EMBL/GenBank/DDBJ whole genome shotgun (WGS) entry which is preliminary data.</text>
</comment>
<sequence>MQLAVRFTTPSLAIFPSITKDGKYYNDAILRAKYILPWNGPNTIALRVMDSRNKLCCIIYILKILGPGMLSLLNDKCSLKMLQMIAEENHFSRYRRA</sequence>
<evidence type="ECO:0000313" key="2">
    <source>
        <dbReference type="Proteomes" id="UP001054945"/>
    </source>
</evidence>